<protein>
    <submittedName>
        <fullName evidence="1">Uncharacterized protein</fullName>
    </submittedName>
</protein>
<accession>A0A1G8YLW8</accession>
<dbReference type="EMBL" id="FNFK01000010">
    <property type="protein sequence ID" value="SDK03862.1"/>
    <property type="molecule type" value="Genomic_DNA"/>
</dbReference>
<organism evidence="1 2">
    <name type="scientific">Alkalibacterium thalassium</name>
    <dbReference type="NCBI Taxonomy" id="426701"/>
    <lineage>
        <taxon>Bacteria</taxon>
        <taxon>Bacillati</taxon>
        <taxon>Bacillota</taxon>
        <taxon>Bacilli</taxon>
        <taxon>Lactobacillales</taxon>
        <taxon>Carnobacteriaceae</taxon>
        <taxon>Alkalibacterium</taxon>
    </lineage>
</organism>
<name>A0A1G8YLW8_9LACT</name>
<dbReference type="Proteomes" id="UP000199433">
    <property type="component" value="Unassembled WGS sequence"/>
</dbReference>
<proteinExistence type="predicted"/>
<reference evidence="2" key="1">
    <citation type="submission" date="2016-10" db="EMBL/GenBank/DDBJ databases">
        <authorList>
            <person name="Varghese N."/>
            <person name="Submissions S."/>
        </authorList>
    </citation>
    <scope>NUCLEOTIDE SEQUENCE [LARGE SCALE GENOMIC DNA]</scope>
    <source>
        <strain evidence="2">DSM 19181</strain>
    </source>
</reference>
<dbReference type="RefSeq" id="WP_176759602.1">
    <property type="nucleotide sequence ID" value="NZ_FNFK01000010.1"/>
</dbReference>
<sequence length="46" mass="5112">MKKHKKVFALVLAGFMALTFLVSPLTVPRIPPLQERAAVEIEHNVA</sequence>
<gene>
    <name evidence="1" type="ORF">SAMN04488098_101040</name>
</gene>
<evidence type="ECO:0000313" key="1">
    <source>
        <dbReference type="EMBL" id="SDK03862.1"/>
    </source>
</evidence>
<dbReference type="STRING" id="426701.SAMN04488098_101040"/>
<keyword evidence="2" id="KW-1185">Reference proteome</keyword>
<dbReference type="AlphaFoldDB" id="A0A1G8YLW8"/>
<evidence type="ECO:0000313" key="2">
    <source>
        <dbReference type="Proteomes" id="UP000199433"/>
    </source>
</evidence>